<evidence type="ECO:0008006" key="3">
    <source>
        <dbReference type="Google" id="ProtNLM"/>
    </source>
</evidence>
<sequence>MTYPAFYDAAPRIVLYDPLAELLGAAAGGRIEYRYVDAVKLAGHSCPTVAGAYLMTRKALARLYPDDLPLRGGIRVEFGATQADGVTGVIAAVAGLLTGAAGDGGFKGIGGRFSRRNLLAFGLGGDTSLRFTRLDSGARVEVAYHPEIVPVPAGLQTLLPGVLAGSASAAERADFARIWQARVERILIEHGDDPALVTCGDDASPAAP</sequence>
<protein>
    <recommendedName>
        <fullName evidence="3">Formylmethanofuran dehydrogenase subunit E domain-containing protein</fullName>
    </recommendedName>
</protein>
<evidence type="ECO:0000313" key="2">
    <source>
        <dbReference type="Proteomes" id="UP001334732"/>
    </source>
</evidence>
<reference evidence="1 2" key="1">
    <citation type="submission" date="2023-12" db="EMBL/GenBank/DDBJ databases">
        <title>Thiobacillus sedimentum sp. nov., a chemolithoautotrophic sulfur-oxidizing bacterium isolated from freshwater sediment.</title>
        <authorList>
            <person name="Luo J."/>
            <person name="Dai C."/>
        </authorList>
    </citation>
    <scope>NUCLEOTIDE SEQUENCE [LARGE SCALE GENOMIC DNA]</scope>
    <source>
        <strain evidence="1 2">SCUT-2</strain>
    </source>
</reference>
<evidence type="ECO:0000313" key="1">
    <source>
        <dbReference type="EMBL" id="WRS38699.1"/>
    </source>
</evidence>
<name>A0ABZ1CH47_9PROT</name>
<keyword evidence="2" id="KW-1185">Reference proteome</keyword>
<dbReference type="Proteomes" id="UP001334732">
    <property type="component" value="Chromosome"/>
</dbReference>
<gene>
    <name evidence="1" type="ORF">VA613_11895</name>
</gene>
<dbReference type="EMBL" id="CP141769">
    <property type="protein sequence ID" value="WRS38699.1"/>
    <property type="molecule type" value="Genomic_DNA"/>
</dbReference>
<accession>A0ABZ1CH47</accession>
<proteinExistence type="predicted"/>
<dbReference type="RefSeq" id="WP_324779231.1">
    <property type="nucleotide sequence ID" value="NZ_CP141769.1"/>
</dbReference>
<organism evidence="1 2">
    <name type="scientific">Thiobacillus sedimenti</name>
    <dbReference type="NCBI Taxonomy" id="3110231"/>
    <lineage>
        <taxon>Bacteria</taxon>
        <taxon>Pseudomonadati</taxon>
        <taxon>Pseudomonadota</taxon>
        <taxon>Betaproteobacteria</taxon>
        <taxon>Nitrosomonadales</taxon>
        <taxon>Thiobacillaceae</taxon>
        <taxon>Thiobacillus</taxon>
    </lineage>
</organism>